<keyword evidence="3" id="KW-0119">Carbohydrate metabolism</keyword>
<name>A0A5C1Q6L8_9SPIO</name>
<evidence type="ECO:0000313" key="8">
    <source>
        <dbReference type="EMBL" id="QEN03635.1"/>
    </source>
</evidence>
<evidence type="ECO:0000256" key="2">
    <source>
        <dbReference type="ARBA" id="ARBA00022801"/>
    </source>
</evidence>
<dbReference type="PANTHER" id="PTHR22298">
    <property type="entry name" value="ENDO-1,4-BETA-GLUCANASE"/>
    <property type="match status" value="1"/>
</dbReference>
<evidence type="ECO:0000259" key="6">
    <source>
        <dbReference type="Pfam" id="PF00759"/>
    </source>
</evidence>
<evidence type="ECO:0000259" key="7">
    <source>
        <dbReference type="Pfam" id="PF02927"/>
    </source>
</evidence>
<dbReference type="InterPro" id="IPR012341">
    <property type="entry name" value="6hp_glycosidase-like_sf"/>
</dbReference>
<dbReference type="KEGG" id="sper:EW093_02610"/>
<dbReference type="SUPFAM" id="SSF81296">
    <property type="entry name" value="E set domains"/>
    <property type="match status" value="1"/>
</dbReference>
<gene>
    <name evidence="8" type="ORF">EW093_02610</name>
</gene>
<keyword evidence="2" id="KW-0378">Hydrolase</keyword>
<evidence type="ECO:0000313" key="9">
    <source>
        <dbReference type="Proteomes" id="UP000323824"/>
    </source>
</evidence>
<organism evidence="8 9">
    <name type="scientific">Thiospirochaeta perfilievii</name>
    <dbReference type="NCBI Taxonomy" id="252967"/>
    <lineage>
        <taxon>Bacteria</taxon>
        <taxon>Pseudomonadati</taxon>
        <taxon>Spirochaetota</taxon>
        <taxon>Spirochaetia</taxon>
        <taxon>Spirochaetales</taxon>
        <taxon>Spirochaetaceae</taxon>
        <taxon>Thiospirochaeta</taxon>
    </lineage>
</organism>
<dbReference type="InterPro" id="IPR014756">
    <property type="entry name" value="Ig_E-set"/>
</dbReference>
<dbReference type="OrthoDB" id="9808897at2"/>
<dbReference type="AlphaFoldDB" id="A0A5C1Q6L8"/>
<feature type="domain" description="Cellulase Ig-like" evidence="7">
    <location>
        <begin position="3"/>
        <end position="84"/>
    </location>
</feature>
<dbReference type="CDD" id="cd02850">
    <property type="entry name" value="E_set_Cellulase_N"/>
    <property type="match status" value="1"/>
</dbReference>
<dbReference type="Gene3D" id="2.60.40.10">
    <property type="entry name" value="Immunoglobulins"/>
    <property type="match status" value="1"/>
</dbReference>
<dbReference type="InterPro" id="IPR013783">
    <property type="entry name" value="Ig-like_fold"/>
</dbReference>
<dbReference type="Gene3D" id="1.50.10.10">
    <property type="match status" value="1"/>
</dbReference>
<proteinExistence type="inferred from homology"/>
<sequence>MKIYISHPGYTVSTSKKAVLKTTKEFATKSFNIIDRETNQVAYTGSIQRVGYVEKWKDWYFFTLDFSNFKTLGRYYIDIDGSTSEVFNIVETIFDSNLHNEILCYFRSHRSVGKWDRHDKNASFIGERSDTKDVSGGWYDASGDYSKYLTHLSYANFMNPQQIPASVWHMLKLSENARESGSNTFKFNAKIVEEALFGADFLVRMFDEKGFFYQVVFDKWSKDPNQRDICCYETQAGNKYDNYQAGYRQGGGVAIAALAKAAAFDDSYSEFDSEIYLDIAERAFDHLESNNLKYLDDGKENIIDDYCALLAATELYKASKKEKFKIAADKRARSLMSRQMSDSVANNWFRADDGNRPFFHGAEAGFPIITLIEYLDITDQKEVVLDVIKKSLEYELNITKEVKNPFGYARQYTRNTEGVQKSAFFLPHKNETGYWWQGENARLASLAAAAYLGSKLFNKDTEFSNSLIEYGNNQIHWILGLNPYDMCMLYGRGRNTPDYHESWPSYPGGICNGITSGYLDEDDIDFSPESANTMDNTWRWGEQWIPHASWFLYASSIIK</sequence>
<dbReference type="SUPFAM" id="SSF48208">
    <property type="entry name" value="Six-hairpin glycosidases"/>
    <property type="match status" value="1"/>
</dbReference>
<reference evidence="8 9" key="1">
    <citation type="submission" date="2019-02" db="EMBL/GenBank/DDBJ databases">
        <authorList>
            <person name="Fomenkov A."/>
            <person name="Dubinina G."/>
            <person name="Grabovich M."/>
            <person name="Vincze T."/>
            <person name="Roberts R.J."/>
        </authorList>
    </citation>
    <scope>NUCLEOTIDE SEQUENCE [LARGE SCALE GENOMIC DNA]</scope>
    <source>
        <strain evidence="8 9">P</strain>
    </source>
</reference>
<evidence type="ECO:0000256" key="3">
    <source>
        <dbReference type="ARBA" id="ARBA00023277"/>
    </source>
</evidence>
<evidence type="ECO:0000256" key="5">
    <source>
        <dbReference type="ARBA" id="ARBA00023326"/>
    </source>
</evidence>
<dbReference type="EMBL" id="CP035807">
    <property type="protein sequence ID" value="QEN03635.1"/>
    <property type="molecule type" value="Genomic_DNA"/>
</dbReference>
<reference evidence="8 9" key="2">
    <citation type="submission" date="2019-09" db="EMBL/GenBank/DDBJ databases">
        <title>Complete Genome Sequence and Methylome Analysis of free living Spirochaetas.</title>
        <authorList>
            <person name="Leshcheva N."/>
            <person name="Mikheeva N."/>
        </authorList>
    </citation>
    <scope>NUCLEOTIDE SEQUENCE [LARGE SCALE GENOMIC DNA]</scope>
    <source>
        <strain evidence="8 9">P</strain>
    </source>
</reference>
<comment type="similarity">
    <text evidence="1">Belongs to the glycosyl hydrolase 9 (cellulase E) family.</text>
</comment>
<feature type="domain" description="Glycoside hydrolase family 9" evidence="6">
    <location>
        <begin position="101"/>
        <end position="499"/>
    </location>
</feature>
<dbReference type="Pfam" id="PF02927">
    <property type="entry name" value="CelD_N"/>
    <property type="match status" value="1"/>
</dbReference>
<keyword evidence="4" id="KW-0326">Glycosidase</keyword>
<evidence type="ECO:0000256" key="1">
    <source>
        <dbReference type="ARBA" id="ARBA00007072"/>
    </source>
</evidence>
<evidence type="ECO:0000256" key="4">
    <source>
        <dbReference type="ARBA" id="ARBA00023295"/>
    </source>
</evidence>
<dbReference type="InterPro" id="IPR008928">
    <property type="entry name" value="6-hairpin_glycosidase_sf"/>
</dbReference>
<dbReference type="RefSeq" id="WP_149566893.1">
    <property type="nucleotide sequence ID" value="NZ_CP035807.1"/>
</dbReference>
<dbReference type="GO" id="GO:0000272">
    <property type="term" value="P:polysaccharide catabolic process"/>
    <property type="evidence" value="ECO:0007669"/>
    <property type="project" value="UniProtKB-KW"/>
</dbReference>
<dbReference type="InterPro" id="IPR001701">
    <property type="entry name" value="Glyco_hydro_9"/>
</dbReference>
<dbReference type="InterPro" id="IPR004197">
    <property type="entry name" value="Cellulase_Ig-like"/>
</dbReference>
<accession>A0A5C1Q6L8</accession>
<dbReference type="GO" id="GO:0008810">
    <property type="term" value="F:cellulase activity"/>
    <property type="evidence" value="ECO:0007669"/>
    <property type="project" value="InterPro"/>
</dbReference>
<keyword evidence="9" id="KW-1185">Reference proteome</keyword>
<protein>
    <submittedName>
        <fullName evidence="8">Chitobiase</fullName>
    </submittedName>
</protein>
<keyword evidence="5" id="KW-0624">Polysaccharide degradation</keyword>
<dbReference type="Proteomes" id="UP000323824">
    <property type="component" value="Chromosome"/>
</dbReference>
<dbReference type="Pfam" id="PF00759">
    <property type="entry name" value="Glyco_hydro_9"/>
    <property type="match status" value="1"/>
</dbReference>